<evidence type="ECO:0000313" key="3">
    <source>
        <dbReference type="Proteomes" id="UP000294545"/>
    </source>
</evidence>
<organism evidence="2 3">
    <name type="scientific">Natranaerovirga hydrolytica</name>
    <dbReference type="NCBI Taxonomy" id="680378"/>
    <lineage>
        <taxon>Bacteria</taxon>
        <taxon>Bacillati</taxon>
        <taxon>Bacillota</taxon>
        <taxon>Clostridia</taxon>
        <taxon>Lachnospirales</taxon>
        <taxon>Natranaerovirgaceae</taxon>
        <taxon>Natranaerovirga</taxon>
    </lineage>
</organism>
<sequence length="104" mass="11931">MAYEVCKRCSKMFKRTGKHFCDDCLEKNEKELELITEFLKKNPSATVLEIIAGTGVSIKIINILVEKGSIAYVDQKIKEEVKPSNEQNDEKQTGDFTPYSIRKR</sequence>
<dbReference type="RefSeq" id="WP_132282293.1">
    <property type="nucleotide sequence ID" value="NZ_SMGQ01000012.1"/>
</dbReference>
<feature type="region of interest" description="Disordered" evidence="1">
    <location>
        <begin position="81"/>
        <end position="104"/>
    </location>
</feature>
<dbReference type="Proteomes" id="UP000294545">
    <property type="component" value="Unassembled WGS sequence"/>
</dbReference>
<dbReference type="EMBL" id="SMGQ01000012">
    <property type="protein sequence ID" value="TCK93387.1"/>
    <property type="molecule type" value="Genomic_DNA"/>
</dbReference>
<name>A0A4R1MLB4_9FIRM</name>
<evidence type="ECO:0000313" key="2">
    <source>
        <dbReference type="EMBL" id="TCK93387.1"/>
    </source>
</evidence>
<keyword evidence="3" id="KW-1185">Reference proteome</keyword>
<comment type="caution">
    <text evidence="2">The sequence shown here is derived from an EMBL/GenBank/DDBJ whole genome shotgun (WGS) entry which is preliminary data.</text>
</comment>
<dbReference type="AlphaFoldDB" id="A0A4R1MLB4"/>
<evidence type="ECO:0008006" key="4">
    <source>
        <dbReference type="Google" id="ProtNLM"/>
    </source>
</evidence>
<accession>A0A4R1MLB4</accession>
<protein>
    <recommendedName>
        <fullName evidence="4">Flagellar operon protein (TIGR03826 family)</fullName>
    </recommendedName>
</protein>
<reference evidence="2 3" key="1">
    <citation type="submission" date="2019-03" db="EMBL/GenBank/DDBJ databases">
        <title>Genomic Encyclopedia of Type Strains, Phase IV (KMG-IV): sequencing the most valuable type-strain genomes for metagenomic binning, comparative biology and taxonomic classification.</title>
        <authorList>
            <person name="Goeker M."/>
        </authorList>
    </citation>
    <scope>NUCLEOTIDE SEQUENCE [LARGE SCALE GENOMIC DNA]</scope>
    <source>
        <strain evidence="2 3">DSM 24176</strain>
    </source>
</reference>
<gene>
    <name evidence="2" type="ORF">EDC19_1580</name>
</gene>
<evidence type="ECO:0000256" key="1">
    <source>
        <dbReference type="SAM" id="MobiDB-lite"/>
    </source>
</evidence>
<dbReference type="OrthoDB" id="1707905at2"/>
<proteinExistence type="predicted"/>
<feature type="compositionally biased region" description="Basic and acidic residues" evidence="1">
    <location>
        <begin position="81"/>
        <end position="93"/>
    </location>
</feature>